<organism evidence="4 5">
    <name type="scientific">Tetradesmus obliquus</name>
    <name type="common">Green alga</name>
    <name type="synonym">Acutodesmus obliquus</name>
    <dbReference type="NCBI Taxonomy" id="3088"/>
    <lineage>
        <taxon>Eukaryota</taxon>
        <taxon>Viridiplantae</taxon>
        <taxon>Chlorophyta</taxon>
        <taxon>core chlorophytes</taxon>
        <taxon>Chlorophyceae</taxon>
        <taxon>CS clade</taxon>
        <taxon>Sphaeropleales</taxon>
        <taxon>Scenedesmaceae</taxon>
        <taxon>Tetradesmus</taxon>
    </lineage>
</organism>
<evidence type="ECO:0000313" key="5">
    <source>
        <dbReference type="Proteomes" id="UP000256970"/>
    </source>
</evidence>
<keyword evidence="5" id="KW-1185">Reference proteome</keyword>
<feature type="compositionally biased region" description="Low complexity" evidence="2">
    <location>
        <begin position="82"/>
        <end position="91"/>
    </location>
</feature>
<gene>
    <name evidence="4" type="ORF">BQ4739_LOCUS6566</name>
</gene>
<dbReference type="EMBL" id="FNXT01000687">
    <property type="protein sequence ID" value="SZX66126.1"/>
    <property type="molecule type" value="Genomic_DNA"/>
</dbReference>
<keyword evidence="1" id="KW-0694">RNA-binding</keyword>
<feature type="region of interest" description="Disordered" evidence="2">
    <location>
        <begin position="82"/>
        <end position="104"/>
    </location>
</feature>
<feature type="region of interest" description="Disordered" evidence="2">
    <location>
        <begin position="231"/>
        <end position="251"/>
    </location>
</feature>
<evidence type="ECO:0000259" key="3">
    <source>
        <dbReference type="PROSITE" id="PS50137"/>
    </source>
</evidence>
<sequence>MQLQQGLHYTAAAAATTNSSSTQQQAAAPSISCINQLTEFLLAHGRGGFQVTYSDAARVPGTPDHRPQWTVYAQLLQMSRSSSSSSSSSSSTNQLTAAGTGPTRSGAKHAAAAAMLLHEDFASLFAGSASATAALSAAAAAANAAATPVPQADGAAAVARARPVQPADVAAAAAAAAAPNYKNRLQELMQKAASKRLLGYDGWGLPTYSTKRSFEGQPTMFTSTVTLHGPTGPCSLTGSQPHPSKKEAEQHAAQLMLQQLQPDMLAAQEQQAGVKEAGGLQAALQGAAQQVQVRE</sequence>
<feature type="domain" description="DRBM" evidence="3">
    <location>
        <begin position="180"/>
        <end position="262"/>
    </location>
</feature>
<accession>A0A383VNY6</accession>
<dbReference type="GO" id="GO:0003723">
    <property type="term" value="F:RNA binding"/>
    <property type="evidence" value="ECO:0007669"/>
    <property type="project" value="UniProtKB-UniRule"/>
</dbReference>
<dbReference type="CDD" id="cd00048">
    <property type="entry name" value="DSRM_SF"/>
    <property type="match status" value="1"/>
</dbReference>
<reference evidence="4 5" key="1">
    <citation type="submission" date="2016-10" db="EMBL/GenBank/DDBJ databases">
        <authorList>
            <person name="Cai Z."/>
        </authorList>
    </citation>
    <scope>NUCLEOTIDE SEQUENCE [LARGE SCALE GENOMIC DNA]</scope>
</reference>
<dbReference type="Pfam" id="PF00035">
    <property type="entry name" value="dsrm"/>
    <property type="match status" value="1"/>
</dbReference>
<evidence type="ECO:0000256" key="1">
    <source>
        <dbReference type="PROSITE-ProRule" id="PRU00266"/>
    </source>
</evidence>
<dbReference type="Proteomes" id="UP000256970">
    <property type="component" value="Unassembled WGS sequence"/>
</dbReference>
<evidence type="ECO:0000313" key="4">
    <source>
        <dbReference type="EMBL" id="SZX66126.1"/>
    </source>
</evidence>
<dbReference type="PROSITE" id="PS50137">
    <property type="entry name" value="DS_RBD"/>
    <property type="match status" value="1"/>
</dbReference>
<dbReference type="Gene3D" id="3.30.160.20">
    <property type="match status" value="2"/>
</dbReference>
<dbReference type="AlphaFoldDB" id="A0A383VNY6"/>
<dbReference type="SUPFAM" id="SSF54768">
    <property type="entry name" value="dsRNA-binding domain-like"/>
    <property type="match status" value="1"/>
</dbReference>
<dbReference type="InterPro" id="IPR014720">
    <property type="entry name" value="dsRBD_dom"/>
</dbReference>
<protein>
    <recommendedName>
        <fullName evidence="3">DRBM domain-containing protein</fullName>
    </recommendedName>
</protein>
<name>A0A383VNY6_TETOB</name>
<evidence type="ECO:0000256" key="2">
    <source>
        <dbReference type="SAM" id="MobiDB-lite"/>
    </source>
</evidence>
<dbReference type="SMART" id="SM00358">
    <property type="entry name" value="DSRM"/>
    <property type="match status" value="2"/>
</dbReference>
<proteinExistence type="predicted"/>